<keyword evidence="1" id="KW-1133">Transmembrane helix</keyword>
<feature type="non-terminal residue" evidence="2">
    <location>
        <position position="223"/>
    </location>
</feature>
<evidence type="ECO:0000256" key="1">
    <source>
        <dbReference type="SAM" id="Phobius"/>
    </source>
</evidence>
<keyword evidence="1" id="KW-0812">Transmembrane</keyword>
<protein>
    <submittedName>
        <fullName evidence="2">Uncharacterized protein</fullName>
    </submittedName>
</protein>
<feature type="transmembrane region" description="Helical" evidence="1">
    <location>
        <begin position="28"/>
        <end position="45"/>
    </location>
</feature>
<sequence length="223" mass="25754">MLSTALGSATLVMGWSSSSPYPIQYWRILMLSCGILCMGMAIFFLRSISSRDAQNVQALIKNFQMGQFDKSMNIDALRNRFYQLIEAGARNGGSKACDELLLFVDQFNSEHSSTPLLNVESITHFERQIILSNFSYFLANLSNNTLEYLERPPIYFRQMSTGYTIFRTELYPILFSLFNEDYQTELHEMMQSCIYIEVIFASLSTKEKQKNQKVEEIVNELQE</sequence>
<evidence type="ECO:0000313" key="3">
    <source>
        <dbReference type="Proteomes" id="UP001432322"/>
    </source>
</evidence>
<gene>
    <name evidence="2" type="ORF">PFISCL1PPCAC_1321</name>
</gene>
<accession>A0AAV5USF5</accession>
<comment type="caution">
    <text evidence="2">The sequence shown here is derived from an EMBL/GenBank/DDBJ whole genome shotgun (WGS) entry which is preliminary data.</text>
</comment>
<name>A0AAV5USF5_9BILA</name>
<keyword evidence="3" id="KW-1185">Reference proteome</keyword>
<keyword evidence="1" id="KW-0472">Membrane</keyword>
<dbReference type="Proteomes" id="UP001432322">
    <property type="component" value="Unassembled WGS sequence"/>
</dbReference>
<dbReference type="EMBL" id="BTSY01000001">
    <property type="protein sequence ID" value="GMT10024.1"/>
    <property type="molecule type" value="Genomic_DNA"/>
</dbReference>
<proteinExistence type="predicted"/>
<evidence type="ECO:0000313" key="2">
    <source>
        <dbReference type="EMBL" id="GMT10024.1"/>
    </source>
</evidence>
<dbReference type="AlphaFoldDB" id="A0AAV5USF5"/>
<organism evidence="2 3">
    <name type="scientific">Pristionchus fissidentatus</name>
    <dbReference type="NCBI Taxonomy" id="1538716"/>
    <lineage>
        <taxon>Eukaryota</taxon>
        <taxon>Metazoa</taxon>
        <taxon>Ecdysozoa</taxon>
        <taxon>Nematoda</taxon>
        <taxon>Chromadorea</taxon>
        <taxon>Rhabditida</taxon>
        <taxon>Rhabditina</taxon>
        <taxon>Diplogasteromorpha</taxon>
        <taxon>Diplogasteroidea</taxon>
        <taxon>Neodiplogasteridae</taxon>
        <taxon>Pristionchus</taxon>
    </lineage>
</organism>
<reference evidence="2" key="1">
    <citation type="submission" date="2023-10" db="EMBL/GenBank/DDBJ databases">
        <title>Genome assembly of Pristionchus species.</title>
        <authorList>
            <person name="Yoshida K."/>
            <person name="Sommer R.J."/>
        </authorList>
    </citation>
    <scope>NUCLEOTIDE SEQUENCE</scope>
    <source>
        <strain evidence="2">RS5133</strain>
    </source>
</reference>